<dbReference type="AlphaFoldDB" id="A0A2T2X2X0"/>
<dbReference type="EMBL" id="PXYX01000005">
    <property type="protein sequence ID" value="PSR28827.1"/>
    <property type="molecule type" value="Genomic_DNA"/>
</dbReference>
<dbReference type="Pfam" id="PF07849">
    <property type="entry name" value="DUF1641"/>
    <property type="match status" value="1"/>
</dbReference>
<sequence>MGMPNTELQRPESVLTEAQWQGLAQLGDLVTVLTKLLEGPMGSVITGYAAEASSFLPAEALPTLKELLELLAEMRAQGVFNQLATVVGLASETLTRENLNAFFQTVLDMAGEASFAEVLRNAFQEAAKESAQDMQHLGGLAGLMRVMKDKDVQAGLRMMGIMAGKMAPLLRSRAST</sequence>
<proteinExistence type="predicted"/>
<name>A0A2T2X2X0_SULTH</name>
<evidence type="ECO:0000313" key="2">
    <source>
        <dbReference type="Proteomes" id="UP000242705"/>
    </source>
</evidence>
<comment type="caution">
    <text evidence="1">The sequence shown here is derived from an EMBL/GenBank/DDBJ whole genome shotgun (WGS) entry which is preliminary data.</text>
</comment>
<reference evidence="1 2" key="1">
    <citation type="journal article" date="2014" name="BMC Genomics">
        <title>Comparison of environmental and isolate Sulfobacillus genomes reveals diverse carbon, sulfur, nitrogen, and hydrogen metabolisms.</title>
        <authorList>
            <person name="Justice N.B."/>
            <person name="Norman A."/>
            <person name="Brown C.T."/>
            <person name="Singh A."/>
            <person name="Thomas B.C."/>
            <person name="Banfield J.F."/>
        </authorList>
    </citation>
    <scope>NUCLEOTIDE SEQUENCE [LARGE SCALE GENOMIC DNA]</scope>
    <source>
        <strain evidence="1">AMDSBA5</strain>
    </source>
</reference>
<dbReference type="InterPro" id="IPR012440">
    <property type="entry name" value="DUF1641"/>
</dbReference>
<protein>
    <submittedName>
        <fullName evidence="1">DUF1641 domain-containing protein</fullName>
    </submittedName>
</protein>
<evidence type="ECO:0000313" key="1">
    <source>
        <dbReference type="EMBL" id="PSR28827.1"/>
    </source>
</evidence>
<gene>
    <name evidence="1" type="ORF">C7B47_04175</name>
</gene>
<dbReference type="Proteomes" id="UP000242705">
    <property type="component" value="Unassembled WGS sequence"/>
</dbReference>
<accession>A0A2T2X2X0</accession>
<organism evidence="1 2">
    <name type="scientific">Sulfobacillus thermosulfidooxidans</name>
    <dbReference type="NCBI Taxonomy" id="28034"/>
    <lineage>
        <taxon>Bacteria</taxon>
        <taxon>Bacillati</taxon>
        <taxon>Bacillota</taxon>
        <taxon>Clostridia</taxon>
        <taxon>Eubacteriales</taxon>
        <taxon>Clostridiales Family XVII. Incertae Sedis</taxon>
        <taxon>Sulfobacillus</taxon>
    </lineage>
</organism>